<comment type="cofactor">
    <cofactor evidence="14 15">
        <name>[4Fe-4S] cluster</name>
        <dbReference type="ChEBI" id="CHEBI:49883"/>
    </cofactor>
    <text evidence="14 15">Binds 2 [4Fe-4S] clusters. In this family the first cluster has a non-standard and varying [4Fe-4S] binding motif CX(2)CX(2)CX(4-5)CP.</text>
</comment>
<comment type="subunit">
    <text evidence="2">Heterodimer of the IorA and IorB subunits.</text>
</comment>
<dbReference type="Pfam" id="PF00037">
    <property type="entry name" value="Fer4"/>
    <property type="match status" value="1"/>
</dbReference>
<organism evidence="17 18">
    <name type="scientific">Geotoga petraea</name>
    <dbReference type="NCBI Taxonomy" id="28234"/>
    <lineage>
        <taxon>Bacteria</taxon>
        <taxon>Thermotogati</taxon>
        <taxon>Thermotogota</taxon>
        <taxon>Thermotogae</taxon>
        <taxon>Petrotogales</taxon>
        <taxon>Petrotogaceae</taxon>
        <taxon>Geotoga</taxon>
    </lineage>
</organism>
<dbReference type="InterPro" id="IPR029061">
    <property type="entry name" value="THDP-binding"/>
</dbReference>
<dbReference type="CDD" id="cd02008">
    <property type="entry name" value="TPP_IOR_alpha"/>
    <property type="match status" value="1"/>
</dbReference>
<evidence type="ECO:0000256" key="15">
    <source>
        <dbReference type="PIRSR" id="PIRSR006439-50"/>
    </source>
</evidence>
<evidence type="ECO:0000259" key="16">
    <source>
        <dbReference type="PROSITE" id="PS51379"/>
    </source>
</evidence>
<dbReference type="SUPFAM" id="SSF52922">
    <property type="entry name" value="TK C-terminal domain-like"/>
    <property type="match status" value="1"/>
</dbReference>
<evidence type="ECO:0000313" key="17">
    <source>
        <dbReference type="EMBL" id="SDC36392.1"/>
    </source>
</evidence>
<evidence type="ECO:0000256" key="12">
    <source>
        <dbReference type="ARBA" id="ARBA00030514"/>
    </source>
</evidence>
<dbReference type="InterPro" id="IPR017896">
    <property type="entry name" value="4Fe4S_Fe-S-bd"/>
</dbReference>
<evidence type="ECO:0000256" key="7">
    <source>
        <dbReference type="ARBA" id="ARBA00022723"/>
    </source>
</evidence>
<feature type="domain" description="4Fe-4S ferredoxin-type" evidence="16">
    <location>
        <begin position="616"/>
        <end position="645"/>
    </location>
</feature>
<keyword evidence="17" id="KW-0670">Pyruvate</keyword>
<dbReference type="GO" id="GO:0030976">
    <property type="term" value="F:thiamine pyrophosphate binding"/>
    <property type="evidence" value="ECO:0007669"/>
    <property type="project" value="InterPro"/>
</dbReference>
<dbReference type="PANTHER" id="PTHR43710">
    <property type="entry name" value="2-HYDROXYACYL-COA LYASE"/>
    <property type="match status" value="1"/>
</dbReference>
<dbReference type="InterPro" id="IPR017721">
    <property type="entry name" value="IorA"/>
</dbReference>
<keyword evidence="10 14" id="KW-0408">Iron</keyword>
<dbReference type="FunFam" id="3.40.50.970:FF:000039">
    <property type="entry name" value="Indolepyruvate oxidoreductase subunit IorA"/>
    <property type="match status" value="1"/>
</dbReference>
<dbReference type="GO" id="GO:0043805">
    <property type="term" value="F:indolepyruvate ferredoxin oxidoreductase activity"/>
    <property type="evidence" value="ECO:0007669"/>
    <property type="project" value="UniProtKB-UniRule"/>
</dbReference>
<dbReference type="EMBL" id="FMYV01000003">
    <property type="protein sequence ID" value="SDC36392.1"/>
    <property type="molecule type" value="Genomic_DNA"/>
</dbReference>
<keyword evidence="6 14" id="KW-0004">4Fe-4S</keyword>
<evidence type="ECO:0000256" key="4">
    <source>
        <dbReference type="ARBA" id="ARBA00017710"/>
    </source>
</evidence>
<feature type="binding site" evidence="15">
    <location>
        <position position="631"/>
    </location>
    <ligand>
        <name>[4Fe-4S] cluster</name>
        <dbReference type="ChEBI" id="CHEBI:49883"/>
        <label>2</label>
    </ligand>
</feature>
<evidence type="ECO:0000256" key="13">
    <source>
        <dbReference type="ARBA" id="ARBA00048332"/>
    </source>
</evidence>
<dbReference type="CDD" id="cd07034">
    <property type="entry name" value="TPP_PYR_PFOR_IOR-alpha_like"/>
    <property type="match status" value="1"/>
</dbReference>
<evidence type="ECO:0000256" key="1">
    <source>
        <dbReference type="ARBA" id="ARBA00002995"/>
    </source>
</evidence>
<sequence length="645" mass="72218">MLGILFLQKIRLREFNPLYLRILSHNKTIYHEKYFTQTCIIDVYSKNFLKGVSNMKKLLTGNEATARGAWEAGVHFASAYPGTPSTEILETMANYKEVYSEWAPNEKVAVEASVGASIAGARSLAAMKHVGMNVAADPIFTYAYLGVNGGYVVVTADDPGLHSSQNEQDNRYYARHAKMPLIEPSDSQEAKDFIKEAYEVSERFDVPVLFRLTTRICHSYSLVELEDRKEVEVKKYKRNIQKFVATPAANRVHHVELEEKLKKLEEYANNETKLNREEINSDEIGIITSGISYQYAKEVFGEDASYLKLGFTFPIPKEKIRNFAKKVKKIYVIEENEPFLETEIKALGIEVTGKDKIPLTGELNPDIIREALLGEKRETVQPNPEKIVARPPTLCSGCPHRGMFFELSKKKGAVITGDIGCYTLGSADPLNAMDTVICMGAGVSAAHGFAKVFERTNQKRKVFGVVGDSTFFHSGITSLLDIVYNKSNATIIILDNRITAMTGHQENPGTGYSLMREKTDEVDFEKLVRAIGIKHVRTINPNNLDEVKESIDETMELEEPSVIITRYPCVLKKLHEEEKEEFAPVQHIYKVNTEKCSKCKMCLKIGCPSISFDKETGAYIDPNSCVGCSVCAQVCTFDAIEKVGV</sequence>
<name>A0A1G6KZ63_9BACT</name>
<accession>A0A1G6KZ63</accession>
<dbReference type="InterPro" id="IPR002880">
    <property type="entry name" value="Pyrv_Fd/Flavodoxin_OxRdtase_N"/>
</dbReference>
<evidence type="ECO:0000256" key="5">
    <source>
        <dbReference type="ARBA" id="ARBA00022448"/>
    </source>
</evidence>
<feature type="binding site" evidence="15">
    <location>
        <position position="599"/>
    </location>
    <ligand>
        <name>[4Fe-4S] cluster</name>
        <dbReference type="ChEBI" id="CHEBI:49883"/>
        <label>1</label>
    </ligand>
</feature>
<evidence type="ECO:0000313" key="18">
    <source>
        <dbReference type="Proteomes" id="UP000199322"/>
    </source>
</evidence>
<keyword evidence="8 14" id="KW-0249">Electron transport</keyword>
<dbReference type="Pfam" id="PF01855">
    <property type="entry name" value="POR_N"/>
    <property type="match status" value="1"/>
</dbReference>
<dbReference type="Pfam" id="PF02775">
    <property type="entry name" value="TPP_enzyme_C"/>
    <property type="match status" value="1"/>
</dbReference>
<feature type="domain" description="4Fe-4S ferredoxin-type" evidence="16">
    <location>
        <begin position="587"/>
        <end position="615"/>
    </location>
</feature>
<evidence type="ECO:0000256" key="6">
    <source>
        <dbReference type="ARBA" id="ARBA00022485"/>
    </source>
</evidence>
<dbReference type="AlphaFoldDB" id="A0A1G6KZ63"/>
<dbReference type="InterPro" id="IPR011766">
    <property type="entry name" value="TPP_enzyme_TPP-bd"/>
</dbReference>
<evidence type="ECO:0000256" key="8">
    <source>
        <dbReference type="ARBA" id="ARBA00022982"/>
    </source>
</evidence>
<gene>
    <name evidence="17" type="ORF">SAMN04488588_0951</name>
</gene>
<evidence type="ECO:0000256" key="3">
    <source>
        <dbReference type="ARBA" id="ARBA00012812"/>
    </source>
</evidence>
<dbReference type="SUPFAM" id="SSF52518">
    <property type="entry name" value="Thiamin diphosphate-binding fold (THDP-binding)"/>
    <property type="match status" value="2"/>
</dbReference>
<comment type="catalytic activity">
    <reaction evidence="13 14">
        <text>indole-3-pyruvate + 2 oxidized [2Fe-2S]-[ferredoxin] + CoA = (indol-3-yl)acetyl-CoA + 2 reduced [2Fe-2S]-[ferredoxin] + CO2 + H(+)</text>
        <dbReference type="Rhea" id="RHEA:12645"/>
        <dbReference type="Rhea" id="RHEA-COMP:10000"/>
        <dbReference type="Rhea" id="RHEA-COMP:10001"/>
        <dbReference type="ChEBI" id="CHEBI:15378"/>
        <dbReference type="ChEBI" id="CHEBI:16526"/>
        <dbReference type="ChEBI" id="CHEBI:17640"/>
        <dbReference type="ChEBI" id="CHEBI:33737"/>
        <dbReference type="ChEBI" id="CHEBI:33738"/>
        <dbReference type="ChEBI" id="CHEBI:57271"/>
        <dbReference type="ChEBI" id="CHEBI:57287"/>
        <dbReference type="EC" id="1.2.7.8"/>
    </reaction>
</comment>
<evidence type="ECO:0000256" key="2">
    <source>
        <dbReference type="ARBA" id="ARBA00011238"/>
    </source>
</evidence>
<dbReference type="Gene3D" id="3.30.70.20">
    <property type="match status" value="1"/>
</dbReference>
<evidence type="ECO:0000256" key="9">
    <source>
        <dbReference type="ARBA" id="ARBA00023002"/>
    </source>
</evidence>
<feature type="binding site" evidence="15">
    <location>
        <position position="607"/>
    </location>
    <ligand>
        <name>[4Fe-4S] cluster</name>
        <dbReference type="ChEBI" id="CHEBI:49883"/>
        <label>2</label>
    </ligand>
</feature>
<dbReference type="Proteomes" id="UP000199322">
    <property type="component" value="Unassembled WGS sequence"/>
</dbReference>
<dbReference type="SUPFAM" id="SSF54862">
    <property type="entry name" value="4Fe-4S ferredoxins"/>
    <property type="match status" value="1"/>
</dbReference>
<evidence type="ECO:0000256" key="14">
    <source>
        <dbReference type="PIRNR" id="PIRNR006439"/>
    </source>
</evidence>
<keyword evidence="9 14" id="KW-0560">Oxidoreductase</keyword>
<comment type="function">
    <text evidence="1 14">Catalyzes the ferredoxin-dependent oxidative decarboxylation of arylpyruvates.</text>
</comment>
<dbReference type="EC" id="1.2.7.8" evidence="3 14"/>
<evidence type="ECO:0000256" key="11">
    <source>
        <dbReference type="ARBA" id="ARBA00023014"/>
    </source>
</evidence>
<protein>
    <recommendedName>
        <fullName evidence="4 14">Indolepyruvate oxidoreductase subunit IorA</fullName>
        <shortName evidence="14">IOR</shortName>
        <ecNumber evidence="3 14">1.2.7.8</ecNumber>
    </recommendedName>
    <alternativeName>
        <fullName evidence="12 14">Indolepyruvate ferredoxin oxidoreductase subunit alpha</fullName>
    </alternativeName>
</protein>
<dbReference type="Gene3D" id="3.40.50.920">
    <property type="match status" value="1"/>
</dbReference>
<feature type="binding site" evidence="15">
    <location>
        <position position="628"/>
    </location>
    <ligand>
        <name>[4Fe-4S] cluster</name>
        <dbReference type="ChEBI" id="CHEBI:49883"/>
        <label>2</label>
    </ligand>
</feature>
<dbReference type="Gene3D" id="3.40.50.970">
    <property type="match status" value="2"/>
</dbReference>
<feature type="binding site" evidence="15">
    <location>
        <position position="625"/>
    </location>
    <ligand>
        <name>[4Fe-4S] cluster</name>
        <dbReference type="ChEBI" id="CHEBI:49883"/>
        <label>2</label>
    </ligand>
</feature>
<feature type="binding site" evidence="15">
    <location>
        <position position="635"/>
    </location>
    <ligand>
        <name>[4Fe-4S] cluster</name>
        <dbReference type="ChEBI" id="CHEBI:49883"/>
        <label>1</label>
    </ligand>
</feature>
<proteinExistence type="predicted"/>
<dbReference type="InterPro" id="IPR045025">
    <property type="entry name" value="HACL1-like"/>
</dbReference>
<feature type="binding site" evidence="15">
    <location>
        <position position="596"/>
    </location>
    <ligand>
        <name>[4Fe-4S] cluster</name>
        <dbReference type="ChEBI" id="CHEBI:49883"/>
        <label>1</label>
    </ligand>
</feature>
<keyword evidence="5 14" id="KW-0813">Transport</keyword>
<dbReference type="GO" id="GO:0046872">
    <property type="term" value="F:metal ion binding"/>
    <property type="evidence" value="ECO:0007669"/>
    <property type="project" value="UniProtKB-UniRule"/>
</dbReference>
<dbReference type="PROSITE" id="PS51379">
    <property type="entry name" value="4FE4S_FER_2"/>
    <property type="match status" value="2"/>
</dbReference>
<keyword evidence="18" id="KW-1185">Reference proteome</keyword>
<keyword evidence="11 14" id="KW-0411">Iron-sulfur</keyword>
<keyword evidence="7 14" id="KW-0479">Metal-binding</keyword>
<dbReference type="STRING" id="28234.SAMN04488588_0951"/>
<dbReference type="GO" id="GO:0051539">
    <property type="term" value="F:4 iron, 4 sulfur cluster binding"/>
    <property type="evidence" value="ECO:0007669"/>
    <property type="project" value="UniProtKB-UniRule"/>
</dbReference>
<evidence type="ECO:0000256" key="10">
    <source>
        <dbReference type="ARBA" id="ARBA00023004"/>
    </source>
</evidence>
<dbReference type="InterPro" id="IPR009014">
    <property type="entry name" value="Transketo_C/PFOR_II"/>
</dbReference>
<reference evidence="17 18" key="1">
    <citation type="submission" date="2016-10" db="EMBL/GenBank/DDBJ databases">
        <authorList>
            <person name="de Groot N.N."/>
        </authorList>
    </citation>
    <scope>NUCLEOTIDE SEQUENCE [LARGE SCALE GENOMIC DNA]</scope>
    <source>
        <strain evidence="17 18">WG14</strain>
    </source>
</reference>
<dbReference type="PANTHER" id="PTHR43710:SF5">
    <property type="entry name" value="INDOLEPYRUVATE FERREDOXIN OXIDOREDUCTASE ALPHA SUBUNIT"/>
    <property type="match status" value="1"/>
</dbReference>
<dbReference type="PIRSF" id="PIRSF006439">
    <property type="entry name" value="Indolepyruvate_ferr_oxidored"/>
    <property type="match status" value="1"/>
</dbReference>
<feature type="binding site" evidence="15">
    <location>
        <position position="602"/>
    </location>
    <ligand>
        <name>[4Fe-4S] cluster</name>
        <dbReference type="ChEBI" id="CHEBI:49883"/>
        <label>1</label>
    </ligand>
</feature>
<dbReference type="NCBIfam" id="TIGR03336">
    <property type="entry name" value="IOR_alpha"/>
    <property type="match status" value="1"/>
</dbReference>